<sequence>MGWIFFKARYERMKSIDRNDLDRDPIVRLQHSFYVPLALLTGFALPPALGLLWHDPIGAFVYGGLVARLLTWHCTFLVNSLAHWDGLQPYSDDNTSRTNLLLALLTCGEGNHNFHSFPHDFRSGPSTFDWDPSKWVIILLHSLGLATGLRRARDEEIRVAREHMLLKEIAQAHTDGQVVGSDSTTGSEEECEDWQGQVWTAEQLAEYACGKGRCVLLLDGYAVDATEYLAEHPGGASLLRRYAVMSETLKLPGNSPPPNRSGARNADWAFYGGINKHTMAARRQMRRLRVAQVL</sequence>
<dbReference type="GO" id="GO:0020037">
    <property type="term" value="F:heme binding"/>
    <property type="evidence" value="ECO:0007669"/>
    <property type="project" value="UniProtKB-UniRule"/>
</dbReference>
<evidence type="ECO:0000256" key="1">
    <source>
        <dbReference type="ARBA" id="ARBA00004141"/>
    </source>
</evidence>
<evidence type="ECO:0000256" key="6">
    <source>
        <dbReference type="ARBA" id="ARBA00022723"/>
    </source>
</evidence>
<dbReference type="Gene3D" id="3.10.120.10">
    <property type="entry name" value="Cytochrome b5-like heme/steroid binding domain"/>
    <property type="match status" value="1"/>
</dbReference>
<comment type="similarity">
    <text evidence="2">Belongs to the fatty acid desaturase type 1 family.</text>
</comment>
<evidence type="ECO:0000256" key="7">
    <source>
        <dbReference type="ARBA" id="ARBA00022832"/>
    </source>
</evidence>
<organism evidence="16 17">
    <name type="scientific">Trametes cubensis</name>
    <dbReference type="NCBI Taxonomy" id="1111947"/>
    <lineage>
        <taxon>Eukaryota</taxon>
        <taxon>Fungi</taxon>
        <taxon>Dikarya</taxon>
        <taxon>Basidiomycota</taxon>
        <taxon>Agaricomycotina</taxon>
        <taxon>Agaricomycetes</taxon>
        <taxon>Polyporales</taxon>
        <taxon>Polyporaceae</taxon>
        <taxon>Trametes</taxon>
    </lineage>
</organism>
<dbReference type="GO" id="GO:0004768">
    <property type="term" value="F:stearoyl-CoA 9-desaturase activity"/>
    <property type="evidence" value="ECO:0007669"/>
    <property type="project" value="TreeGrafter"/>
</dbReference>
<keyword evidence="6 14" id="KW-0479">Metal-binding</keyword>
<evidence type="ECO:0000256" key="9">
    <source>
        <dbReference type="ARBA" id="ARBA00023002"/>
    </source>
</evidence>
<evidence type="ECO:0000256" key="13">
    <source>
        <dbReference type="ARBA" id="ARBA00023160"/>
    </source>
</evidence>
<gene>
    <name evidence="16" type="ORF">ONZ51_g13252</name>
</gene>
<dbReference type="InterPro" id="IPR018506">
    <property type="entry name" value="Cyt_B5_heme-BS"/>
</dbReference>
<comment type="similarity">
    <text evidence="14">Belongs to the cytochrome b5 family.</text>
</comment>
<keyword evidence="9" id="KW-0560">Oxidoreductase</keyword>
<proteinExistence type="inferred from homology"/>
<reference evidence="16" key="1">
    <citation type="submission" date="2022-11" db="EMBL/GenBank/DDBJ databases">
        <title>Genome Sequence of Cubamyces cubensis.</title>
        <authorList>
            <person name="Buettner E."/>
        </authorList>
    </citation>
    <scope>NUCLEOTIDE SEQUENCE</scope>
    <source>
        <strain evidence="16">MPL-01</strain>
    </source>
</reference>
<evidence type="ECO:0000256" key="2">
    <source>
        <dbReference type="ARBA" id="ARBA00009295"/>
    </source>
</evidence>
<evidence type="ECO:0000256" key="11">
    <source>
        <dbReference type="ARBA" id="ARBA00023098"/>
    </source>
</evidence>
<keyword evidence="11" id="KW-0443">Lipid metabolism</keyword>
<dbReference type="AlphaFoldDB" id="A0AAD7TF27"/>
<evidence type="ECO:0000256" key="8">
    <source>
        <dbReference type="ARBA" id="ARBA00022989"/>
    </source>
</evidence>
<dbReference type="PANTHER" id="PTHR11351">
    <property type="entry name" value="ACYL-COA DESATURASE"/>
    <property type="match status" value="1"/>
</dbReference>
<dbReference type="InterPro" id="IPR001199">
    <property type="entry name" value="Cyt_B5-like_heme/steroid-bd"/>
</dbReference>
<keyword evidence="17" id="KW-1185">Reference proteome</keyword>
<dbReference type="PANTHER" id="PTHR11351:SF31">
    <property type="entry name" value="DESATURASE 1, ISOFORM A-RELATED"/>
    <property type="match status" value="1"/>
</dbReference>
<evidence type="ECO:0000256" key="3">
    <source>
        <dbReference type="ARBA" id="ARBA00022516"/>
    </source>
</evidence>
<dbReference type="EMBL" id="JAPEVG010001068">
    <property type="protein sequence ID" value="KAJ8454050.1"/>
    <property type="molecule type" value="Genomic_DNA"/>
</dbReference>
<evidence type="ECO:0000259" key="15">
    <source>
        <dbReference type="PROSITE" id="PS50255"/>
    </source>
</evidence>
<keyword evidence="3" id="KW-0444">Lipid biosynthesis</keyword>
<evidence type="ECO:0000313" key="17">
    <source>
        <dbReference type="Proteomes" id="UP001215151"/>
    </source>
</evidence>
<dbReference type="PROSITE" id="PS00191">
    <property type="entry name" value="CYTOCHROME_B5_1"/>
    <property type="match status" value="1"/>
</dbReference>
<accession>A0AAD7TF27</accession>
<keyword evidence="8" id="KW-1133">Transmembrane helix</keyword>
<dbReference type="PRINTS" id="PR00075">
    <property type="entry name" value="FACDDSATRASE"/>
</dbReference>
<dbReference type="Proteomes" id="UP001215151">
    <property type="component" value="Unassembled WGS sequence"/>
</dbReference>
<dbReference type="Pfam" id="PF00173">
    <property type="entry name" value="Cyt-b5"/>
    <property type="match status" value="1"/>
</dbReference>
<name>A0AAD7TF27_9APHY</name>
<dbReference type="InterPro" id="IPR036400">
    <property type="entry name" value="Cyt_B5-like_heme/steroid_sf"/>
</dbReference>
<evidence type="ECO:0000256" key="14">
    <source>
        <dbReference type="RuleBase" id="RU362121"/>
    </source>
</evidence>
<evidence type="ECO:0000256" key="4">
    <source>
        <dbReference type="ARBA" id="ARBA00022617"/>
    </source>
</evidence>
<keyword evidence="4 14" id="KW-0349">Heme</keyword>
<comment type="subcellular location">
    <subcellularLocation>
        <location evidence="1">Membrane</location>
        <topology evidence="1">Multi-pass membrane protein</topology>
    </subcellularLocation>
</comment>
<dbReference type="SUPFAM" id="SSF55856">
    <property type="entry name" value="Cytochrome b5-like heme/steroid binding domain"/>
    <property type="match status" value="1"/>
</dbReference>
<evidence type="ECO:0000256" key="5">
    <source>
        <dbReference type="ARBA" id="ARBA00022692"/>
    </source>
</evidence>
<dbReference type="InterPro" id="IPR015876">
    <property type="entry name" value="Acyl-CoA_DS"/>
</dbReference>
<evidence type="ECO:0000256" key="12">
    <source>
        <dbReference type="ARBA" id="ARBA00023136"/>
    </source>
</evidence>
<protein>
    <recommendedName>
        <fullName evidence="15">Cytochrome b5 heme-binding domain-containing protein</fullName>
    </recommendedName>
</protein>
<keyword evidence="7" id="KW-0276">Fatty acid metabolism</keyword>
<dbReference type="GO" id="GO:0006636">
    <property type="term" value="P:unsaturated fatty acid biosynthetic process"/>
    <property type="evidence" value="ECO:0007669"/>
    <property type="project" value="TreeGrafter"/>
</dbReference>
<dbReference type="PROSITE" id="PS50255">
    <property type="entry name" value="CYTOCHROME_B5_2"/>
    <property type="match status" value="1"/>
</dbReference>
<keyword evidence="12" id="KW-0472">Membrane</keyword>
<dbReference type="GO" id="GO:0005789">
    <property type="term" value="C:endoplasmic reticulum membrane"/>
    <property type="evidence" value="ECO:0007669"/>
    <property type="project" value="TreeGrafter"/>
</dbReference>
<dbReference type="GO" id="GO:0005506">
    <property type="term" value="F:iron ion binding"/>
    <property type="evidence" value="ECO:0007669"/>
    <property type="project" value="TreeGrafter"/>
</dbReference>
<keyword evidence="13" id="KW-0275">Fatty acid biosynthesis</keyword>
<feature type="domain" description="Cytochrome b5 heme-binding" evidence="15">
    <location>
        <begin position="196"/>
        <end position="294"/>
    </location>
</feature>
<comment type="caution">
    <text evidence="16">The sequence shown here is derived from an EMBL/GenBank/DDBJ whole genome shotgun (WGS) entry which is preliminary data.</text>
</comment>
<evidence type="ECO:0000256" key="10">
    <source>
        <dbReference type="ARBA" id="ARBA00023004"/>
    </source>
</evidence>
<evidence type="ECO:0000313" key="16">
    <source>
        <dbReference type="EMBL" id="KAJ8454050.1"/>
    </source>
</evidence>
<keyword evidence="5" id="KW-0812">Transmembrane</keyword>
<keyword evidence="10 14" id="KW-0408">Iron</keyword>